<protein>
    <recommendedName>
        <fullName evidence="17">Cytochrome P450</fullName>
    </recommendedName>
</protein>
<evidence type="ECO:0000256" key="11">
    <source>
        <dbReference type="ARBA" id="ARBA00023033"/>
    </source>
</evidence>
<evidence type="ECO:0000256" key="10">
    <source>
        <dbReference type="ARBA" id="ARBA00023004"/>
    </source>
</evidence>
<keyword evidence="9 13" id="KW-0560">Oxidoreductase</keyword>
<evidence type="ECO:0000256" key="6">
    <source>
        <dbReference type="ARBA" id="ARBA00022692"/>
    </source>
</evidence>
<dbReference type="CDD" id="cd11069">
    <property type="entry name" value="CYP_FUM15-like"/>
    <property type="match status" value="1"/>
</dbReference>
<comment type="subcellular location">
    <subcellularLocation>
        <location evidence="2">Membrane</location>
    </subcellularLocation>
</comment>
<dbReference type="PRINTS" id="PR00385">
    <property type="entry name" value="P450"/>
</dbReference>
<evidence type="ECO:0000256" key="7">
    <source>
        <dbReference type="ARBA" id="ARBA00022723"/>
    </source>
</evidence>
<evidence type="ECO:0000256" key="2">
    <source>
        <dbReference type="ARBA" id="ARBA00004370"/>
    </source>
</evidence>
<keyword evidence="16" id="KW-1185">Reference proteome</keyword>
<comment type="caution">
    <text evidence="15">The sequence shown here is derived from an EMBL/GenBank/DDBJ whole genome shotgun (WGS) entry which is preliminary data.</text>
</comment>
<dbReference type="InterPro" id="IPR017972">
    <property type="entry name" value="Cyt_P450_CS"/>
</dbReference>
<keyword evidence="8 14" id="KW-1133">Transmembrane helix</keyword>
<dbReference type="InterPro" id="IPR001128">
    <property type="entry name" value="Cyt_P450"/>
</dbReference>
<reference evidence="15 16" key="1">
    <citation type="submission" date="2024-01" db="EMBL/GenBank/DDBJ databases">
        <title>A draft genome for the cacao thread blight pathogen Marasmiellus scandens.</title>
        <authorList>
            <person name="Baruah I.K."/>
            <person name="Leung J."/>
            <person name="Bukari Y."/>
            <person name="Amoako-Attah I."/>
            <person name="Meinhardt L.W."/>
            <person name="Bailey B.A."/>
            <person name="Cohen S.P."/>
        </authorList>
    </citation>
    <scope>NUCLEOTIDE SEQUENCE [LARGE SCALE GENOMIC DNA]</scope>
    <source>
        <strain evidence="15 16">GH-19</strain>
    </source>
</reference>
<comment type="cofactor">
    <cofactor evidence="1">
        <name>heme</name>
        <dbReference type="ChEBI" id="CHEBI:30413"/>
    </cofactor>
</comment>
<dbReference type="PRINTS" id="PR00465">
    <property type="entry name" value="EP450IV"/>
</dbReference>
<name>A0ABR1JSG2_9AGAR</name>
<keyword evidence="12 14" id="KW-0472">Membrane</keyword>
<dbReference type="InterPro" id="IPR050121">
    <property type="entry name" value="Cytochrome_P450_monoxygenase"/>
</dbReference>
<evidence type="ECO:0000313" key="15">
    <source>
        <dbReference type="EMBL" id="KAK7466281.1"/>
    </source>
</evidence>
<evidence type="ECO:0000256" key="8">
    <source>
        <dbReference type="ARBA" id="ARBA00022989"/>
    </source>
</evidence>
<keyword evidence="5 13" id="KW-0349">Heme</keyword>
<organism evidence="15 16">
    <name type="scientific">Marasmiellus scandens</name>
    <dbReference type="NCBI Taxonomy" id="2682957"/>
    <lineage>
        <taxon>Eukaryota</taxon>
        <taxon>Fungi</taxon>
        <taxon>Dikarya</taxon>
        <taxon>Basidiomycota</taxon>
        <taxon>Agaricomycotina</taxon>
        <taxon>Agaricomycetes</taxon>
        <taxon>Agaricomycetidae</taxon>
        <taxon>Agaricales</taxon>
        <taxon>Marasmiineae</taxon>
        <taxon>Omphalotaceae</taxon>
        <taxon>Marasmiellus</taxon>
    </lineage>
</organism>
<comment type="pathway">
    <text evidence="3">Secondary metabolite biosynthesis; terpenoid biosynthesis.</text>
</comment>
<keyword evidence="7 13" id="KW-0479">Metal-binding</keyword>
<dbReference type="Proteomes" id="UP001498398">
    <property type="component" value="Unassembled WGS sequence"/>
</dbReference>
<dbReference type="PANTHER" id="PTHR24305">
    <property type="entry name" value="CYTOCHROME P450"/>
    <property type="match status" value="1"/>
</dbReference>
<evidence type="ECO:0000256" key="13">
    <source>
        <dbReference type="RuleBase" id="RU000461"/>
    </source>
</evidence>
<sequence>MPSISFAIISLVIASTIWIYVRMRTPRHSCSPANIPGPKSQSWWKGNFKEAFNANAWDFHERLLKEYGPVSRIDGLMGDQQLVIFDPGAMYHILVKDQVVWPRTNVASSRLVFGKGLTSIDGEAHRKQRKALNPVFSIAHMREMLPIFYDVIHKLERGLSSKFTTSGSRAQEIELLSWISRTALELIGQAGLGYSFDNLADETATHPYTGILKDLQVVTGEMRFFRAYILPIIMDIGTPGFRRWILELTPWKNGHRVKDMSDYMWNLSQEVYAGKKKALEQGDEVVARQVGKGKDIMSILMKMNLNADGADKLDDDEVLGQMSVFIFAAMDTTSGALARILHLLSTRPEVQDRLRQELLEAQHDGKDVPHDVLVTLPYLDAVCRETLRLFPPVSHIFRAAAQNTILPLLNPVVGIDGTIITELHIPKNTGVLVSVLNSNRNSAVWGPDAQEWKPERWLSPLPEALLDARIPGVYSHLMTFNAGGRSCIGFKFSQLEMKAVLSMLISEFKFSPSDKEVVWQMNAITTPSLKGDKRPQMPLVVTKVSG</sequence>
<evidence type="ECO:0000256" key="1">
    <source>
        <dbReference type="ARBA" id="ARBA00001971"/>
    </source>
</evidence>
<proteinExistence type="inferred from homology"/>
<feature type="transmembrane region" description="Helical" evidence="14">
    <location>
        <begin position="6"/>
        <end position="23"/>
    </location>
</feature>
<dbReference type="SUPFAM" id="SSF48264">
    <property type="entry name" value="Cytochrome P450"/>
    <property type="match status" value="1"/>
</dbReference>
<evidence type="ECO:0000256" key="3">
    <source>
        <dbReference type="ARBA" id="ARBA00004721"/>
    </source>
</evidence>
<evidence type="ECO:0000256" key="5">
    <source>
        <dbReference type="ARBA" id="ARBA00022617"/>
    </source>
</evidence>
<evidence type="ECO:0000256" key="4">
    <source>
        <dbReference type="ARBA" id="ARBA00010617"/>
    </source>
</evidence>
<keyword evidence="10 13" id="KW-0408">Iron</keyword>
<dbReference type="InterPro" id="IPR036396">
    <property type="entry name" value="Cyt_P450_sf"/>
</dbReference>
<dbReference type="Gene3D" id="1.10.630.10">
    <property type="entry name" value="Cytochrome P450"/>
    <property type="match status" value="1"/>
</dbReference>
<evidence type="ECO:0000256" key="12">
    <source>
        <dbReference type="ARBA" id="ARBA00023136"/>
    </source>
</evidence>
<gene>
    <name evidence="15" type="ORF">VKT23_005009</name>
</gene>
<evidence type="ECO:0000256" key="9">
    <source>
        <dbReference type="ARBA" id="ARBA00023002"/>
    </source>
</evidence>
<dbReference type="PANTHER" id="PTHR24305:SF166">
    <property type="entry name" value="CYTOCHROME P450 12A4, MITOCHONDRIAL-RELATED"/>
    <property type="match status" value="1"/>
</dbReference>
<comment type="similarity">
    <text evidence="4 13">Belongs to the cytochrome P450 family.</text>
</comment>
<evidence type="ECO:0008006" key="17">
    <source>
        <dbReference type="Google" id="ProtNLM"/>
    </source>
</evidence>
<evidence type="ECO:0000256" key="14">
    <source>
        <dbReference type="SAM" id="Phobius"/>
    </source>
</evidence>
<dbReference type="EMBL" id="JBANRG010000005">
    <property type="protein sequence ID" value="KAK7466281.1"/>
    <property type="molecule type" value="Genomic_DNA"/>
</dbReference>
<keyword evidence="6 14" id="KW-0812">Transmembrane</keyword>
<dbReference type="PROSITE" id="PS00086">
    <property type="entry name" value="CYTOCHROME_P450"/>
    <property type="match status" value="1"/>
</dbReference>
<evidence type="ECO:0000313" key="16">
    <source>
        <dbReference type="Proteomes" id="UP001498398"/>
    </source>
</evidence>
<accession>A0ABR1JSG2</accession>
<dbReference type="Pfam" id="PF00067">
    <property type="entry name" value="p450"/>
    <property type="match status" value="1"/>
</dbReference>
<dbReference type="InterPro" id="IPR002403">
    <property type="entry name" value="Cyt_P450_E_grp-IV"/>
</dbReference>
<keyword evidence="11 13" id="KW-0503">Monooxygenase</keyword>